<keyword evidence="3" id="KW-1185">Reference proteome</keyword>
<dbReference type="RefSeq" id="WP_379188417.1">
    <property type="nucleotide sequence ID" value="NZ_JBHSOW010000042.1"/>
</dbReference>
<dbReference type="InterPro" id="IPR009229">
    <property type="entry name" value="AgrD"/>
</dbReference>
<feature type="transmembrane region" description="Helical" evidence="1">
    <location>
        <begin position="12"/>
        <end position="30"/>
    </location>
</feature>
<keyword evidence="1" id="KW-1133">Transmembrane helix</keyword>
<accession>A0ABW0VVF8</accession>
<comment type="caution">
    <text evidence="2">The sequence shown here is derived from an EMBL/GenBank/DDBJ whole genome shotgun (WGS) entry which is preliminary data.</text>
</comment>
<evidence type="ECO:0000313" key="3">
    <source>
        <dbReference type="Proteomes" id="UP001596047"/>
    </source>
</evidence>
<keyword evidence="1" id="KW-0472">Membrane</keyword>
<protein>
    <submittedName>
        <fullName evidence="2">Cyclic lactone autoinducer peptide</fullName>
    </submittedName>
</protein>
<proteinExistence type="predicted"/>
<name>A0ABW0VVF8_9BACL</name>
<evidence type="ECO:0000313" key="2">
    <source>
        <dbReference type="EMBL" id="MFC5649872.1"/>
    </source>
</evidence>
<evidence type="ECO:0000256" key="1">
    <source>
        <dbReference type="SAM" id="Phobius"/>
    </source>
</evidence>
<reference evidence="3" key="1">
    <citation type="journal article" date="2019" name="Int. J. Syst. Evol. Microbiol.">
        <title>The Global Catalogue of Microorganisms (GCM) 10K type strain sequencing project: providing services to taxonomists for standard genome sequencing and annotation.</title>
        <authorList>
            <consortium name="The Broad Institute Genomics Platform"/>
            <consortium name="The Broad Institute Genome Sequencing Center for Infectious Disease"/>
            <person name="Wu L."/>
            <person name="Ma J."/>
        </authorList>
    </citation>
    <scope>NUCLEOTIDE SEQUENCE [LARGE SCALE GENOMIC DNA]</scope>
    <source>
        <strain evidence="3">CGMCC 1.3240</strain>
    </source>
</reference>
<keyword evidence="1" id="KW-0812">Transmembrane</keyword>
<gene>
    <name evidence="2" type="ORF">ACFPYJ_12205</name>
</gene>
<dbReference type="NCBIfam" id="TIGR04223">
    <property type="entry name" value="quorum_AgrD"/>
    <property type="match status" value="1"/>
</dbReference>
<dbReference type="Proteomes" id="UP001596047">
    <property type="component" value="Unassembled WGS sequence"/>
</dbReference>
<sequence length="39" mass="4383">MTKKALYRFASFLALIAVVVVSTASTWYVYQGDTPEELL</sequence>
<organism evidence="2 3">
    <name type="scientific">Paenibacillus solisilvae</name>
    <dbReference type="NCBI Taxonomy" id="2486751"/>
    <lineage>
        <taxon>Bacteria</taxon>
        <taxon>Bacillati</taxon>
        <taxon>Bacillota</taxon>
        <taxon>Bacilli</taxon>
        <taxon>Bacillales</taxon>
        <taxon>Paenibacillaceae</taxon>
        <taxon>Paenibacillus</taxon>
    </lineage>
</organism>
<dbReference type="EMBL" id="JBHSOW010000042">
    <property type="protein sequence ID" value="MFC5649872.1"/>
    <property type="molecule type" value="Genomic_DNA"/>
</dbReference>